<dbReference type="InterPro" id="IPR044398">
    <property type="entry name" value="Globin-sensor_dom"/>
</dbReference>
<comment type="caution">
    <text evidence="2">The sequence shown here is derived from an EMBL/GenBank/DDBJ whole genome shotgun (WGS) entry which is preliminary data.</text>
</comment>
<dbReference type="Proteomes" id="UP000663852">
    <property type="component" value="Unassembled WGS sequence"/>
</dbReference>
<gene>
    <name evidence="2" type="ORF">EDS130_LOCUS3376</name>
</gene>
<dbReference type="GO" id="GO:0019825">
    <property type="term" value="F:oxygen binding"/>
    <property type="evidence" value="ECO:0007669"/>
    <property type="project" value="InterPro"/>
</dbReference>
<name>A0A813QUC2_ADIRI</name>
<evidence type="ECO:0000259" key="1">
    <source>
        <dbReference type="Pfam" id="PF11563"/>
    </source>
</evidence>
<dbReference type="InterPro" id="IPR012292">
    <property type="entry name" value="Globin/Proto"/>
</dbReference>
<dbReference type="PANTHER" id="PTHR42071:SF1">
    <property type="entry name" value="GLOBIN-SENSOR DOMAIN-CONTAINING PROTEIN"/>
    <property type="match status" value="1"/>
</dbReference>
<dbReference type="AlphaFoldDB" id="A0A813QUC2"/>
<feature type="domain" description="Globin-sensor" evidence="1">
    <location>
        <begin position="7"/>
        <end position="182"/>
    </location>
</feature>
<reference evidence="2" key="1">
    <citation type="submission" date="2021-02" db="EMBL/GenBank/DDBJ databases">
        <authorList>
            <person name="Nowell W R."/>
        </authorList>
    </citation>
    <scope>NUCLEOTIDE SEQUENCE</scope>
</reference>
<sequence>MQNDLRYRFDFLSKFINFDQNDVNMLNTLAPIIFPLLPALVERLYKKLYSFDVTKRFFHLRNDGFESFPVNREVGITLDFVQTEYRKDMFSVYLKRILTQGQWDDSFIEYLSRVGQMHTPKGGSAAINVDYMYMNALFCYLEQLLMEVIWNAESLDQRKKQEAMEAISKFICIQNDFLTMHYGATWNKETSCANIPIPISHSKNLLSGNTFCYVSIHYSRVMCYRRGLPTSYTIISNHGCPYRSSSAYA</sequence>
<accession>A0A813QUC2</accession>
<dbReference type="GO" id="GO:0020037">
    <property type="term" value="F:heme binding"/>
    <property type="evidence" value="ECO:0007669"/>
    <property type="project" value="InterPro"/>
</dbReference>
<evidence type="ECO:0000313" key="3">
    <source>
        <dbReference type="Proteomes" id="UP000663852"/>
    </source>
</evidence>
<protein>
    <recommendedName>
        <fullName evidence="1">Globin-sensor domain-containing protein</fullName>
    </recommendedName>
</protein>
<dbReference type="CDD" id="cd01068">
    <property type="entry name" value="globin_sensor"/>
    <property type="match status" value="1"/>
</dbReference>
<dbReference type="PANTHER" id="PTHR42071">
    <property type="entry name" value="PROTOGLOBIN DOMAIN-CONTAINING PROTEIN"/>
    <property type="match status" value="1"/>
</dbReference>
<organism evidence="2 3">
    <name type="scientific">Adineta ricciae</name>
    <name type="common">Rotifer</name>
    <dbReference type="NCBI Taxonomy" id="249248"/>
    <lineage>
        <taxon>Eukaryota</taxon>
        <taxon>Metazoa</taxon>
        <taxon>Spiralia</taxon>
        <taxon>Gnathifera</taxon>
        <taxon>Rotifera</taxon>
        <taxon>Eurotatoria</taxon>
        <taxon>Bdelloidea</taxon>
        <taxon>Adinetida</taxon>
        <taxon>Adinetidae</taxon>
        <taxon>Adineta</taxon>
    </lineage>
</organism>
<dbReference type="Gene3D" id="1.10.490.10">
    <property type="entry name" value="Globins"/>
    <property type="match status" value="1"/>
</dbReference>
<dbReference type="EMBL" id="CAJNOJ010000008">
    <property type="protein sequence ID" value="CAF0772170.1"/>
    <property type="molecule type" value="Genomic_DNA"/>
</dbReference>
<dbReference type="OrthoDB" id="10027058at2759"/>
<dbReference type="InterPro" id="IPR039379">
    <property type="entry name" value="Protoglobin_sensor_dom"/>
</dbReference>
<evidence type="ECO:0000313" key="2">
    <source>
        <dbReference type="EMBL" id="CAF0772170.1"/>
    </source>
</evidence>
<dbReference type="Pfam" id="PF11563">
    <property type="entry name" value="Protoglobin"/>
    <property type="match status" value="1"/>
</dbReference>
<proteinExistence type="predicted"/>